<dbReference type="CDD" id="cd14797">
    <property type="entry name" value="DUF302"/>
    <property type="match status" value="1"/>
</dbReference>
<dbReference type="SUPFAM" id="SSF103247">
    <property type="entry name" value="TT1751-like"/>
    <property type="match status" value="1"/>
</dbReference>
<reference evidence="4" key="1">
    <citation type="submission" date="2016-02" db="EMBL/GenBank/DDBJ databases">
        <authorList>
            <person name="Wen L."/>
            <person name="He K."/>
            <person name="Yang H."/>
        </authorList>
    </citation>
    <scope>NUCLEOTIDE SEQUENCE [LARGE SCALE GENOMIC DNA]</scope>
    <source>
        <strain evidence="4">JCM 15929</strain>
    </source>
</reference>
<evidence type="ECO:0000313" key="4">
    <source>
        <dbReference type="Proteomes" id="UP000070258"/>
    </source>
</evidence>
<dbReference type="PANTHER" id="PTHR38342:SF1">
    <property type="entry name" value="SLR5037 PROTEIN"/>
    <property type="match status" value="1"/>
</dbReference>
<name>A0A137ZZA1_9ACTN</name>
<dbReference type="Proteomes" id="UP000070409">
    <property type="component" value="Unassembled WGS sequence"/>
</dbReference>
<evidence type="ECO:0000313" key="3">
    <source>
        <dbReference type="EMBL" id="KXP03514.1"/>
    </source>
</evidence>
<dbReference type="PIRSF" id="PIRSF021774">
    <property type="entry name" value="UCP021774"/>
    <property type="match status" value="1"/>
</dbReference>
<dbReference type="InterPro" id="IPR035923">
    <property type="entry name" value="TT1751-like_sf"/>
</dbReference>
<dbReference type="Proteomes" id="UP000070258">
    <property type="component" value="Unassembled WGS sequence"/>
</dbReference>
<sequence length="131" mass="13498">MAEFTMSATIDAPYGDAVARVRAALAEVGFGVLTEIDLKATLKAKLDVDVPPKVILGACRPQLAHEALGIDPRVAALLPCNVVVSAAGDAQSLVEVMDPNVMPEFTGTAALSGVAADARERLGRMLEGLAA</sequence>
<keyword evidence="5" id="KW-1185">Reference proteome</keyword>
<dbReference type="EMBL" id="LSRF01000058">
    <property type="protein sequence ID" value="KXP03514.1"/>
    <property type="molecule type" value="Genomic_DNA"/>
</dbReference>
<organism evidence="3 4">
    <name type="scientific">Tsukamurella pseudospumae</name>
    <dbReference type="NCBI Taxonomy" id="239498"/>
    <lineage>
        <taxon>Bacteria</taxon>
        <taxon>Bacillati</taxon>
        <taxon>Actinomycetota</taxon>
        <taxon>Actinomycetes</taxon>
        <taxon>Mycobacteriales</taxon>
        <taxon>Tsukamurellaceae</taxon>
        <taxon>Tsukamurella</taxon>
    </lineage>
</organism>
<dbReference type="Gene3D" id="3.30.310.70">
    <property type="entry name" value="TT1751-like domain"/>
    <property type="match status" value="1"/>
</dbReference>
<evidence type="ECO:0000313" key="5">
    <source>
        <dbReference type="Proteomes" id="UP000070409"/>
    </source>
</evidence>
<gene>
    <name evidence="3" type="ORF">AXK60_16990</name>
    <name evidence="2" type="ORF">AXK61_12275</name>
</gene>
<dbReference type="Pfam" id="PF03625">
    <property type="entry name" value="DUF302"/>
    <property type="match status" value="1"/>
</dbReference>
<protein>
    <submittedName>
        <fullName evidence="3">ABC transporter</fullName>
    </submittedName>
</protein>
<dbReference type="AlphaFoldDB" id="A0A137ZZA1"/>
<dbReference type="PANTHER" id="PTHR38342">
    <property type="entry name" value="SLR5037 PROTEIN"/>
    <property type="match status" value="1"/>
</dbReference>
<reference evidence="2 5" key="2">
    <citation type="submission" date="2016-02" db="EMBL/GenBank/DDBJ databases">
        <authorList>
            <person name="Teng J.L."/>
            <person name="Tang Y."/>
            <person name="Huang Y."/>
            <person name="Guo F."/>
            <person name="Wei W."/>
            <person name="Chen J.H."/>
            <person name="Wong S.Y."/>
            <person name="Lau S.K."/>
            <person name="Woo P.C."/>
        </authorList>
    </citation>
    <scope>NUCLEOTIDE SEQUENCE [LARGE SCALE GENOMIC DNA]</scope>
    <source>
        <strain evidence="2 5">JCM 13375</strain>
    </source>
</reference>
<feature type="domain" description="DUF302" evidence="1">
    <location>
        <begin position="36"/>
        <end position="99"/>
    </location>
</feature>
<dbReference type="STRING" id="239498.AXK60_16990"/>
<evidence type="ECO:0000259" key="1">
    <source>
        <dbReference type="Pfam" id="PF03625"/>
    </source>
</evidence>
<accession>A0A137ZZA1</accession>
<dbReference type="InterPro" id="IPR016796">
    <property type="entry name" value="UCP021774"/>
</dbReference>
<reference evidence="3" key="3">
    <citation type="submission" date="2016-02" db="EMBL/GenBank/DDBJ databases">
        <authorList>
            <person name="Teng J.L."/>
            <person name="Yang Y."/>
            <person name="Huang Y."/>
            <person name="Guo F."/>
            <person name="Wei W."/>
            <person name="Chen J.H."/>
            <person name="Wong S.Y."/>
            <person name="Lau S.K."/>
            <person name="Woo P.C."/>
        </authorList>
    </citation>
    <scope>NUCLEOTIDE SEQUENCE</scope>
    <source>
        <strain evidence="3">JCM 15929</strain>
    </source>
</reference>
<dbReference type="OrthoDB" id="9791067at2"/>
<dbReference type="InterPro" id="IPR005180">
    <property type="entry name" value="DUF302"/>
</dbReference>
<dbReference type="RefSeq" id="WP_068574372.1">
    <property type="nucleotide sequence ID" value="NZ_LSRE01000050.1"/>
</dbReference>
<evidence type="ECO:0000313" key="2">
    <source>
        <dbReference type="EMBL" id="KXO89362.1"/>
    </source>
</evidence>
<proteinExistence type="predicted"/>
<comment type="caution">
    <text evidence="3">The sequence shown here is derived from an EMBL/GenBank/DDBJ whole genome shotgun (WGS) entry which is preliminary data.</text>
</comment>
<dbReference type="EMBL" id="LSRE01000050">
    <property type="protein sequence ID" value="KXO89362.1"/>
    <property type="molecule type" value="Genomic_DNA"/>
</dbReference>